<evidence type="ECO:0000313" key="5">
    <source>
        <dbReference type="EMBL" id="KAL3770026.1"/>
    </source>
</evidence>
<keyword evidence="2" id="KW-0645">Protease</keyword>
<dbReference type="Proteomes" id="UP001530293">
    <property type="component" value="Unassembled WGS sequence"/>
</dbReference>
<evidence type="ECO:0000256" key="2">
    <source>
        <dbReference type="ARBA" id="ARBA00022670"/>
    </source>
</evidence>
<dbReference type="Pfam" id="PF03575">
    <property type="entry name" value="Peptidase_S51"/>
    <property type="match status" value="2"/>
</dbReference>
<evidence type="ECO:0000256" key="4">
    <source>
        <dbReference type="ARBA" id="ARBA00022825"/>
    </source>
</evidence>
<dbReference type="GO" id="GO:0006508">
    <property type="term" value="P:proteolysis"/>
    <property type="evidence" value="ECO:0007669"/>
    <property type="project" value="UniProtKB-KW"/>
</dbReference>
<keyword evidence="6" id="KW-1185">Reference proteome</keyword>
<dbReference type="GO" id="GO:0008236">
    <property type="term" value="F:serine-type peptidase activity"/>
    <property type="evidence" value="ECO:0007669"/>
    <property type="project" value="UniProtKB-KW"/>
</dbReference>
<dbReference type="AlphaFoldDB" id="A0ABD3N1P8"/>
<dbReference type="EMBL" id="JALLBG020000046">
    <property type="protein sequence ID" value="KAL3770026.1"/>
    <property type="molecule type" value="Genomic_DNA"/>
</dbReference>
<dbReference type="InterPro" id="IPR005320">
    <property type="entry name" value="Peptidase_S51"/>
</dbReference>
<evidence type="ECO:0000313" key="6">
    <source>
        <dbReference type="Proteomes" id="UP001530293"/>
    </source>
</evidence>
<gene>
    <name evidence="5" type="ORF">ACHAWU_005853</name>
</gene>
<protein>
    <submittedName>
        <fullName evidence="5">Uncharacterized protein</fullName>
    </submittedName>
</protein>
<dbReference type="PANTHER" id="PTHR20842">
    <property type="entry name" value="PROTEASE S51 ALPHA-ASPARTYL DIPEPTIDASE"/>
    <property type="match status" value="1"/>
</dbReference>
<comment type="caution">
    <text evidence="5">The sequence shown here is derived from an EMBL/GenBank/DDBJ whole genome shotgun (WGS) entry which is preliminary data.</text>
</comment>
<proteinExistence type="inferred from homology"/>
<name>A0ABD3N1P8_9STRA</name>
<dbReference type="Gene3D" id="3.40.50.880">
    <property type="match status" value="2"/>
</dbReference>
<dbReference type="PANTHER" id="PTHR20842:SF0">
    <property type="entry name" value="ALPHA-ASPARTYL DIPEPTIDASE"/>
    <property type="match status" value="1"/>
</dbReference>
<keyword evidence="4" id="KW-0720">Serine protease</keyword>
<dbReference type="InterPro" id="IPR029062">
    <property type="entry name" value="Class_I_gatase-like"/>
</dbReference>
<comment type="similarity">
    <text evidence="1">Belongs to the peptidase S51 family.</text>
</comment>
<keyword evidence="3" id="KW-0378">Hydrolase</keyword>
<evidence type="ECO:0000256" key="1">
    <source>
        <dbReference type="ARBA" id="ARBA00006534"/>
    </source>
</evidence>
<sequence>MNYFELASDFVINDTLKPHVNDNFRVLPSPGQPLRDDSNTGEVVYPKILTTGSGNNVHDPFIFGKLIAMTGKEKPNVVYIGTPFFDREDKYESGTSTFRGIGCRIKRLMVAKECTTPSPEEMRRIVVEWADLIMISGGNSLFAMLRWQSIGLDLLIKEAAEREKILCGGSAGCGCYFDSMQTDSLKPEACKLSEKVLAELSTEERLNWSFVRITCLGFINAFCIPHIDTVGTNNVARVDTAKKMLLEAHMKASENNVDSRPIFGFGVDEKAAVIYEGGKLSVWSAGLRATGVGDATCHILFINNLNEVMCIPMTPNTGEVMTLDEMIERAKRSVVALQSPLDLIVSESVSHACLRRGCSDAIDMVTLVEGSTTIEQASCNEVADVHMYQDQVNLQPMQEVSQLNEKHLSCRRCAVSEIMVGCFPSPGQPLRDESNNGELVYPKILTTGGGTGVHRPFIFSKLIAMTGKERPNVVYIGTPFFDREDKYESGTSSFRGIGCKIKRLMVAEECTTPSPEEMRRIVVNWADLIMISGGNSLFAMLRWQSIGLDLLIKEAAIRRKVLCGGSAGCGCYFDSMQTDSLKPEACKLSEKVLAELSTEERLNWSFVRITCLGFINAFCIPHIDTVGTNNVARVDTAKKMLLEAHMKVKDSAEESRPIYGFGVDEKAAVIYEGGKLSIWSAGRRATGIGDATCHILFVNNLNEVMCIPMTPNTGEVMTLDEMIERAKRSVMALQSPLDLIREYVKNPRYKILPHFQKYSSHLSSVQ</sequence>
<accession>A0ABD3N1P8</accession>
<reference evidence="5 6" key="1">
    <citation type="submission" date="2024-10" db="EMBL/GenBank/DDBJ databases">
        <title>Updated reference genomes for cyclostephanoid diatoms.</title>
        <authorList>
            <person name="Roberts W.R."/>
            <person name="Alverson A.J."/>
        </authorList>
    </citation>
    <scope>NUCLEOTIDE SEQUENCE [LARGE SCALE GENOMIC DNA]</scope>
    <source>
        <strain evidence="5 6">AJA232-27</strain>
    </source>
</reference>
<organism evidence="5 6">
    <name type="scientific">Discostella pseudostelligera</name>
    <dbReference type="NCBI Taxonomy" id="259834"/>
    <lineage>
        <taxon>Eukaryota</taxon>
        <taxon>Sar</taxon>
        <taxon>Stramenopiles</taxon>
        <taxon>Ochrophyta</taxon>
        <taxon>Bacillariophyta</taxon>
        <taxon>Coscinodiscophyceae</taxon>
        <taxon>Thalassiosirophycidae</taxon>
        <taxon>Stephanodiscales</taxon>
        <taxon>Stephanodiscaceae</taxon>
        <taxon>Discostella</taxon>
    </lineage>
</organism>
<dbReference type="SUPFAM" id="SSF52317">
    <property type="entry name" value="Class I glutamine amidotransferase-like"/>
    <property type="match status" value="2"/>
</dbReference>
<evidence type="ECO:0000256" key="3">
    <source>
        <dbReference type="ARBA" id="ARBA00022801"/>
    </source>
</evidence>